<evidence type="ECO:0000313" key="3">
    <source>
        <dbReference type="EMBL" id="KTS07134.1"/>
    </source>
</evidence>
<evidence type="ECO:0000256" key="2">
    <source>
        <dbReference type="SAM" id="Phobius"/>
    </source>
</evidence>
<protein>
    <submittedName>
        <fullName evidence="3">Uncharacterized protein</fullName>
    </submittedName>
</protein>
<dbReference type="RefSeq" id="WP_058615110.1">
    <property type="nucleotide sequence ID" value="NZ_LDRV01000120.1"/>
</dbReference>
<evidence type="ECO:0000256" key="1">
    <source>
        <dbReference type="SAM" id="MobiDB-lite"/>
    </source>
</evidence>
<keyword evidence="2" id="KW-0812">Transmembrane</keyword>
<keyword evidence="2" id="KW-0472">Membrane</keyword>
<evidence type="ECO:0000313" key="4">
    <source>
        <dbReference type="Proteomes" id="UP000072189"/>
    </source>
</evidence>
<accession>A0A147F394</accession>
<dbReference type="EMBL" id="LDRV01000120">
    <property type="protein sequence ID" value="KTS07134.1"/>
    <property type="molecule type" value="Genomic_DNA"/>
</dbReference>
<proteinExistence type="predicted"/>
<gene>
    <name evidence="3" type="ORF">RSA3_16650</name>
</gene>
<name>A0A147F394_MICTE</name>
<dbReference type="AlphaFoldDB" id="A0A147F394"/>
<feature type="transmembrane region" description="Helical" evidence="2">
    <location>
        <begin position="6"/>
        <end position="22"/>
    </location>
</feature>
<dbReference type="PATRIC" id="fig|2033.7.peg.531"/>
<dbReference type="Proteomes" id="UP000072189">
    <property type="component" value="Unassembled WGS sequence"/>
</dbReference>
<feature type="region of interest" description="Disordered" evidence="1">
    <location>
        <begin position="45"/>
        <end position="64"/>
    </location>
</feature>
<organism evidence="3 4">
    <name type="scientific">Microbacterium testaceum</name>
    <name type="common">Aureobacterium testaceum</name>
    <name type="synonym">Brevibacterium testaceum</name>
    <dbReference type="NCBI Taxonomy" id="2033"/>
    <lineage>
        <taxon>Bacteria</taxon>
        <taxon>Bacillati</taxon>
        <taxon>Actinomycetota</taxon>
        <taxon>Actinomycetes</taxon>
        <taxon>Micrococcales</taxon>
        <taxon>Microbacteriaceae</taxon>
        <taxon>Microbacterium</taxon>
    </lineage>
</organism>
<feature type="compositionally biased region" description="Basic and acidic residues" evidence="1">
    <location>
        <begin position="48"/>
        <end position="64"/>
    </location>
</feature>
<comment type="caution">
    <text evidence="3">The sequence shown here is derived from an EMBL/GenBank/DDBJ whole genome shotgun (WGS) entry which is preliminary data.</text>
</comment>
<keyword evidence="2" id="KW-1133">Transmembrane helix</keyword>
<reference evidence="3 4" key="1">
    <citation type="journal article" date="2016" name="Front. Microbiol.">
        <title>Genomic Resource of Rice Seed Associated Bacteria.</title>
        <authorList>
            <person name="Midha S."/>
            <person name="Bansal K."/>
            <person name="Sharma S."/>
            <person name="Kumar N."/>
            <person name="Patil P.P."/>
            <person name="Chaudhry V."/>
            <person name="Patil P.B."/>
        </authorList>
    </citation>
    <scope>NUCLEOTIDE SEQUENCE [LARGE SCALE GENOMIC DNA]</scope>
    <source>
        <strain evidence="3 4">RSA3</strain>
    </source>
</reference>
<sequence length="64" mass="7091">MEWWGPIAGVAIGLALAGLMAWRGRAVLRRRQAEEIQDAATFGWMKLEPPRGDEPGDNANENRS</sequence>